<dbReference type="Proteomes" id="UP000218288">
    <property type="component" value="Chromosome"/>
</dbReference>
<evidence type="ECO:0008006" key="3">
    <source>
        <dbReference type="Google" id="ProtNLM"/>
    </source>
</evidence>
<proteinExistence type="predicted"/>
<protein>
    <recommendedName>
        <fullName evidence="3">Helix-turn-helix domain-containing protein</fullName>
    </recommendedName>
</protein>
<evidence type="ECO:0000313" key="1">
    <source>
        <dbReference type="EMBL" id="BAU93427.1"/>
    </source>
</evidence>
<name>A0A160PIT5_9HYPH</name>
<organism evidence="1 2">
    <name type="scientific">Methylorubrum populi</name>
    <dbReference type="NCBI Taxonomy" id="223967"/>
    <lineage>
        <taxon>Bacteria</taxon>
        <taxon>Pseudomonadati</taxon>
        <taxon>Pseudomonadota</taxon>
        <taxon>Alphaproteobacteria</taxon>
        <taxon>Hyphomicrobiales</taxon>
        <taxon>Methylobacteriaceae</taxon>
        <taxon>Methylorubrum</taxon>
    </lineage>
</organism>
<evidence type="ECO:0000313" key="2">
    <source>
        <dbReference type="Proteomes" id="UP000218288"/>
    </source>
</evidence>
<dbReference type="AlphaFoldDB" id="A0A160PIT5"/>
<accession>A0A160PIT5</accession>
<dbReference type="EMBL" id="AP014809">
    <property type="protein sequence ID" value="BAU93427.1"/>
    <property type="molecule type" value="Genomic_DNA"/>
</dbReference>
<gene>
    <name evidence="1" type="ORF">MPPM_4822</name>
</gene>
<sequence>MRYNRRMEPAASIVRALGGPSKVAEIVGVHRTRVSNWMRPRSKGGTGGFIPQKHVGKLLGYAIKHDKPVSAASFIPAPAEAA</sequence>
<reference evidence="1 2" key="1">
    <citation type="journal article" date="2016" name="Genome Announc.">
        <title>Complete Genome Sequence of Methylobacterium populi P-1M, Isolated from Pink-Pigmented Household Biofilm.</title>
        <authorList>
            <person name="Morohoshi T."/>
            <person name="Ikeda T."/>
        </authorList>
    </citation>
    <scope>NUCLEOTIDE SEQUENCE [LARGE SCALE GENOMIC DNA]</scope>
    <source>
        <strain evidence="1 2">P-1M</strain>
    </source>
</reference>